<evidence type="ECO:0000256" key="3">
    <source>
        <dbReference type="ARBA" id="ARBA00023002"/>
    </source>
</evidence>
<proteinExistence type="inferred from homology"/>
<protein>
    <recommendedName>
        <fullName evidence="7">Cytochrome P450</fullName>
    </recommendedName>
</protein>
<evidence type="ECO:0000256" key="1">
    <source>
        <dbReference type="ARBA" id="ARBA00010617"/>
    </source>
</evidence>
<evidence type="ECO:0008006" key="7">
    <source>
        <dbReference type="Google" id="ProtNLM"/>
    </source>
</evidence>
<sequence>MPVAKEQSLIGMTFAPGSLSQSSVKWHSVWILKFLHPMCRAWTSPTKLSLIQSLVENNPFDGTYWKFTASRKYLRDIVHRLVSDRYSAGKEYGDYLDVLLSEERNHNPKEIEDMLMVSLLAGRESTLGTFVWATYELCRDPKWISLLRKEIETIGMESDVIPFKEAEKYHVHRAVLFETLRLWPGLPKNARMAMDDDVLPAIDASNLPAVKISRRDFVLWSDYSTMRNTDVWGPDAEEFNPKRHLDAHGRFVTPKAPKFHGFGFGPRSWYGPIRVI</sequence>
<dbReference type="EMBL" id="BPWL01000005">
    <property type="protein sequence ID" value="GJJ10847.1"/>
    <property type="molecule type" value="Genomic_DNA"/>
</dbReference>
<dbReference type="GO" id="GO:0016705">
    <property type="term" value="F:oxidoreductase activity, acting on paired donors, with incorporation or reduction of molecular oxygen"/>
    <property type="evidence" value="ECO:0007669"/>
    <property type="project" value="InterPro"/>
</dbReference>
<dbReference type="PANTHER" id="PTHR24296">
    <property type="entry name" value="CYTOCHROME P450"/>
    <property type="match status" value="1"/>
</dbReference>
<keyword evidence="2" id="KW-0479">Metal-binding</keyword>
<dbReference type="Gene3D" id="1.10.630.10">
    <property type="entry name" value="Cytochrome P450"/>
    <property type="match status" value="1"/>
</dbReference>
<evidence type="ECO:0000313" key="5">
    <source>
        <dbReference type="EMBL" id="GJJ10847.1"/>
    </source>
</evidence>
<keyword evidence="6" id="KW-1185">Reference proteome</keyword>
<dbReference type="SUPFAM" id="SSF48264">
    <property type="entry name" value="Cytochrome P450"/>
    <property type="match status" value="1"/>
</dbReference>
<dbReference type="Proteomes" id="UP001050691">
    <property type="component" value="Unassembled WGS sequence"/>
</dbReference>
<dbReference type="AlphaFoldDB" id="A0AAV5A891"/>
<dbReference type="InterPro" id="IPR001128">
    <property type="entry name" value="Cyt_P450"/>
</dbReference>
<dbReference type="GO" id="GO:0004497">
    <property type="term" value="F:monooxygenase activity"/>
    <property type="evidence" value="ECO:0007669"/>
    <property type="project" value="InterPro"/>
</dbReference>
<keyword evidence="3" id="KW-0560">Oxidoreductase</keyword>
<comment type="similarity">
    <text evidence="1">Belongs to the cytochrome P450 family.</text>
</comment>
<evidence type="ECO:0000256" key="2">
    <source>
        <dbReference type="ARBA" id="ARBA00022723"/>
    </source>
</evidence>
<dbReference type="InterPro" id="IPR036396">
    <property type="entry name" value="Cyt_P450_sf"/>
</dbReference>
<evidence type="ECO:0000313" key="6">
    <source>
        <dbReference type="Proteomes" id="UP001050691"/>
    </source>
</evidence>
<evidence type="ECO:0000256" key="4">
    <source>
        <dbReference type="ARBA" id="ARBA00023004"/>
    </source>
</evidence>
<accession>A0AAV5A891</accession>
<reference evidence="5" key="1">
    <citation type="submission" date="2021-10" db="EMBL/GenBank/DDBJ databases">
        <title>De novo Genome Assembly of Clathrus columnatus (Basidiomycota, Fungi) Using Illumina and Nanopore Sequence Data.</title>
        <authorList>
            <person name="Ogiso-Tanaka E."/>
            <person name="Itagaki H."/>
            <person name="Hosoya T."/>
            <person name="Hosaka K."/>
        </authorList>
    </citation>
    <scope>NUCLEOTIDE SEQUENCE</scope>
    <source>
        <strain evidence="5">MO-923</strain>
    </source>
</reference>
<name>A0AAV5A891_9AGAM</name>
<comment type="caution">
    <text evidence="5">The sequence shown here is derived from an EMBL/GenBank/DDBJ whole genome shotgun (WGS) entry which is preliminary data.</text>
</comment>
<gene>
    <name evidence="5" type="ORF">Clacol_005075</name>
</gene>
<organism evidence="5 6">
    <name type="scientific">Clathrus columnatus</name>
    <dbReference type="NCBI Taxonomy" id="1419009"/>
    <lineage>
        <taxon>Eukaryota</taxon>
        <taxon>Fungi</taxon>
        <taxon>Dikarya</taxon>
        <taxon>Basidiomycota</taxon>
        <taxon>Agaricomycotina</taxon>
        <taxon>Agaricomycetes</taxon>
        <taxon>Phallomycetidae</taxon>
        <taxon>Phallales</taxon>
        <taxon>Clathraceae</taxon>
        <taxon>Clathrus</taxon>
    </lineage>
</organism>
<dbReference type="Pfam" id="PF00067">
    <property type="entry name" value="p450"/>
    <property type="match status" value="1"/>
</dbReference>
<keyword evidence="4" id="KW-0408">Iron</keyword>
<dbReference type="GO" id="GO:0005506">
    <property type="term" value="F:iron ion binding"/>
    <property type="evidence" value="ECO:0007669"/>
    <property type="project" value="InterPro"/>
</dbReference>
<dbReference type="GO" id="GO:0020037">
    <property type="term" value="F:heme binding"/>
    <property type="evidence" value="ECO:0007669"/>
    <property type="project" value="InterPro"/>
</dbReference>